<dbReference type="STRING" id="1798525.A3G90_01725"/>
<reference evidence="2 3" key="1">
    <citation type="journal article" date="2016" name="Nat. Commun.">
        <title>Thousands of microbial genomes shed light on interconnected biogeochemical processes in an aquifer system.</title>
        <authorList>
            <person name="Anantharaman K."/>
            <person name="Brown C.T."/>
            <person name="Hug L.A."/>
            <person name="Sharon I."/>
            <person name="Castelle C.J."/>
            <person name="Probst A.J."/>
            <person name="Thomas B.C."/>
            <person name="Singh A."/>
            <person name="Wilkins M.J."/>
            <person name="Karaoz U."/>
            <person name="Brodie E.L."/>
            <person name="Williams K.H."/>
            <person name="Hubbard S.S."/>
            <person name="Banfield J.F."/>
        </authorList>
    </citation>
    <scope>NUCLEOTIDE SEQUENCE [LARGE SCALE GENOMIC DNA]</scope>
</reference>
<dbReference type="AlphaFoldDB" id="A0A1F6FFZ8"/>
<name>A0A1F6FFZ8_9BACT</name>
<protein>
    <submittedName>
        <fullName evidence="2">Uncharacterized protein</fullName>
    </submittedName>
</protein>
<evidence type="ECO:0000256" key="1">
    <source>
        <dbReference type="SAM" id="MobiDB-lite"/>
    </source>
</evidence>
<evidence type="ECO:0000313" key="2">
    <source>
        <dbReference type="EMBL" id="OGG84783.1"/>
    </source>
</evidence>
<proteinExistence type="predicted"/>
<feature type="region of interest" description="Disordered" evidence="1">
    <location>
        <begin position="82"/>
        <end position="105"/>
    </location>
</feature>
<dbReference type="Proteomes" id="UP000177325">
    <property type="component" value="Unassembled WGS sequence"/>
</dbReference>
<dbReference type="EMBL" id="MFMM01000001">
    <property type="protein sequence ID" value="OGG84783.1"/>
    <property type="molecule type" value="Genomic_DNA"/>
</dbReference>
<feature type="compositionally biased region" description="Acidic residues" evidence="1">
    <location>
        <begin position="82"/>
        <end position="93"/>
    </location>
</feature>
<sequence>MSPILCTCTVSGFLFLQFGVELKIVFCATYFKEKMVGTSNTRTFADEEAARQRRQPHKRQRQADGQIIRHAFAELAVDEGPEIVTGEENDFPEPSDGPDHMSQIM</sequence>
<accession>A0A1F6FFZ8</accession>
<evidence type="ECO:0000313" key="3">
    <source>
        <dbReference type="Proteomes" id="UP000177325"/>
    </source>
</evidence>
<organism evidence="2 3">
    <name type="scientific">Candidatus Kaiserbacteria bacterium RIFCSPLOWO2_12_FULL_45_26</name>
    <dbReference type="NCBI Taxonomy" id="1798525"/>
    <lineage>
        <taxon>Bacteria</taxon>
        <taxon>Candidatus Kaiseribacteriota</taxon>
    </lineage>
</organism>
<comment type="caution">
    <text evidence="2">The sequence shown here is derived from an EMBL/GenBank/DDBJ whole genome shotgun (WGS) entry which is preliminary data.</text>
</comment>
<gene>
    <name evidence="2" type="ORF">A3G90_01725</name>
</gene>